<dbReference type="SUPFAM" id="SSF53067">
    <property type="entry name" value="Actin-like ATPase domain"/>
    <property type="match status" value="1"/>
</dbReference>
<sequence length="417" mass="46182">MIVLHRPNETYPGNSNVLRDTTIVRLVGDRLAWYPPGAGTEPRWLDNEGVLEQLAAALSQRRIRACFAVPGEDARLLTVPVAPEEKKHLSRSLPFSLEEQVATDVEDLHFAYCPLSDTEYGVAIVAHEQMAAWQTIIESLPDMAAWLPEPLLLPWQTGEWCLAVEDAKVIARTGQCDGFTLEPAMVDPVLQGVLRDSNHPQAIVVYGTDQDADIALVPVEFRDRVQWRQGGLCAALMLSESVEPNLNLLQGHYAPRLPLGLWWRQWRLVAMAFAAAFILQVSATYAEYRGLSQQNLAMRSAMETSYRSAFPRGAVVDVEKQLRRQLDSMGGSGEGSGFVRLLNTVGAAVNALPGTTITTVNYNDKSDEMRLNIGARDFDAVEKLRSRINDAGLEAVMESSNTRGDRVSARLRVKDRS</sequence>
<evidence type="ECO:0000259" key="12">
    <source>
        <dbReference type="Pfam" id="PF12693"/>
    </source>
</evidence>
<evidence type="ECO:0000256" key="4">
    <source>
        <dbReference type="ARBA" id="ARBA00022475"/>
    </source>
</evidence>
<dbReference type="InterPro" id="IPR025691">
    <property type="entry name" value="GspL_pp_dom"/>
</dbReference>
<dbReference type="Pfam" id="PF12693">
    <property type="entry name" value="GspL_C"/>
    <property type="match status" value="1"/>
</dbReference>
<feature type="domain" description="GspL periplasmic" evidence="12">
    <location>
        <begin position="263"/>
        <end position="414"/>
    </location>
</feature>
<keyword evidence="4" id="KW-1003">Cell membrane</keyword>
<keyword evidence="8" id="KW-1133">Transmembrane helix</keyword>
<evidence type="ECO:0000256" key="10">
    <source>
        <dbReference type="PIRNR" id="PIRNR015761"/>
    </source>
</evidence>
<proteinExistence type="inferred from homology"/>
<dbReference type="InterPro" id="IPR007812">
    <property type="entry name" value="T2SS_protein-GspL"/>
</dbReference>
<comment type="similarity">
    <text evidence="2 10">Belongs to the GSP L family.</text>
</comment>
<evidence type="ECO:0000256" key="5">
    <source>
        <dbReference type="ARBA" id="ARBA00022519"/>
    </source>
</evidence>
<evidence type="ECO:0000256" key="3">
    <source>
        <dbReference type="ARBA" id="ARBA00022448"/>
    </source>
</evidence>
<evidence type="ECO:0000256" key="7">
    <source>
        <dbReference type="ARBA" id="ARBA00022927"/>
    </source>
</evidence>
<evidence type="ECO:0000313" key="13">
    <source>
        <dbReference type="EMBL" id="MCX2977246.1"/>
    </source>
</evidence>
<evidence type="ECO:0000256" key="6">
    <source>
        <dbReference type="ARBA" id="ARBA00022692"/>
    </source>
</evidence>
<dbReference type="Gene3D" id="3.30.1360.100">
    <property type="entry name" value="General secretion pathway protein M, EpsM"/>
    <property type="match status" value="1"/>
</dbReference>
<dbReference type="CDD" id="cd24017">
    <property type="entry name" value="ASKHA_T2SSL_N"/>
    <property type="match status" value="1"/>
</dbReference>
<dbReference type="NCBIfam" id="TIGR01709">
    <property type="entry name" value="typeII_sec_gspL"/>
    <property type="match status" value="1"/>
</dbReference>
<accession>A0ABT3T4N3</accession>
<dbReference type="Gene3D" id="3.30.420.380">
    <property type="match status" value="1"/>
</dbReference>
<evidence type="ECO:0000313" key="14">
    <source>
        <dbReference type="Proteomes" id="UP001143304"/>
    </source>
</evidence>
<organism evidence="13 14">
    <name type="scientific">Candidatus Marimicrobium litorale</name>
    <dbReference type="NCBI Taxonomy" id="2518991"/>
    <lineage>
        <taxon>Bacteria</taxon>
        <taxon>Pseudomonadati</taxon>
        <taxon>Pseudomonadota</taxon>
        <taxon>Gammaproteobacteria</taxon>
        <taxon>Cellvibrionales</taxon>
        <taxon>Halieaceae</taxon>
        <taxon>Marimicrobium</taxon>
    </lineage>
</organism>
<evidence type="ECO:0000259" key="11">
    <source>
        <dbReference type="Pfam" id="PF05134"/>
    </source>
</evidence>
<keyword evidence="6" id="KW-0812">Transmembrane</keyword>
<name>A0ABT3T4N3_9GAMM</name>
<evidence type="ECO:0000256" key="9">
    <source>
        <dbReference type="ARBA" id="ARBA00023136"/>
    </source>
</evidence>
<keyword evidence="3 10" id="KW-0813">Transport</keyword>
<dbReference type="EMBL" id="SHNO01000001">
    <property type="protein sequence ID" value="MCX2977246.1"/>
    <property type="molecule type" value="Genomic_DNA"/>
</dbReference>
<comment type="caution">
    <text evidence="13">The sequence shown here is derived from an EMBL/GenBank/DDBJ whole genome shotgun (WGS) entry which is preliminary data.</text>
</comment>
<dbReference type="Pfam" id="PF05134">
    <property type="entry name" value="T2SSL"/>
    <property type="match status" value="1"/>
</dbReference>
<dbReference type="InterPro" id="IPR024230">
    <property type="entry name" value="GspL_cyto_dom"/>
</dbReference>
<comment type="subcellular location">
    <subcellularLocation>
        <location evidence="1">Cell inner membrane</location>
        <topology evidence="1">Single-pass membrane protein</topology>
    </subcellularLocation>
</comment>
<evidence type="ECO:0000256" key="2">
    <source>
        <dbReference type="ARBA" id="ARBA00005318"/>
    </source>
</evidence>
<keyword evidence="9" id="KW-0472">Membrane</keyword>
<evidence type="ECO:0000256" key="1">
    <source>
        <dbReference type="ARBA" id="ARBA00004377"/>
    </source>
</evidence>
<feature type="domain" description="GspL cytoplasmic actin-ATPase-like" evidence="11">
    <location>
        <begin position="48"/>
        <end position="256"/>
    </location>
</feature>
<evidence type="ECO:0000256" key="8">
    <source>
        <dbReference type="ARBA" id="ARBA00022989"/>
    </source>
</evidence>
<dbReference type="Proteomes" id="UP001143304">
    <property type="component" value="Unassembled WGS sequence"/>
</dbReference>
<keyword evidence="5" id="KW-0997">Cell inner membrane</keyword>
<dbReference type="InterPro" id="IPR043129">
    <property type="entry name" value="ATPase_NBD"/>
</dbReference>
<dbReference type="PIRSF" id="PIRSF015761">
    <property type="entry name" value="Protein_L"/>
    <property type="match status" value="1"/>
</dbReference>
<protein>
    <recommendedName>
        <fullName evidence="10">Type II secretion system protein L</fullName>
        <shortName evidence="10">T2SS protein L</shortName>
    </recommendedName>
</protein>
<comment type="function">
    <text evidence="10">Inner membrane component of the type II secretion system required for the energy-dependent secretion of extracellular factors such as proteases and toxins from the periplasm.</text>
</comment>
<reference evidence="13" key="1">
    <citation type="submission" date="2019-02" db="EMBL/GenBank/DDBJ databases">
        <authorList>
            <person name="Li S.-H."/>
        </authorList>
    </citation>
    <scope>NUCLEOTIDE SEQUENCE</scope>
    <source>
        <strain evidence="13">IMCC11814</strain>
    </source>
</reference>
<keyword evidence="7 10" id="KW-0653">Protein transport</keyword>
<gene>
    <name evidence="13" type="primary">gspL</name>
    <name evidence="13" type="ORF">EYC82_07750</name>
</gene>
<dbReference type="Gene3D" id="3.30.420.370">
    <property type="match status" value="1"/>
</dbReference>
<keyword evidence="14" id="KW-1185">Reference proteome</keyword>